<reference evidence="8 9" key="2">
    <citation type="submission" date="2015-02" db="EMBL/GenBank/DDBJ databases">
        <title>The complete genome of Sphingomonas hengshuiensis sp. WHSC-8 isolated from soil of Hengshui Lake.</title>
        <authorList>
            <person name="Wei S."/>
            <person name="Guo J."/>
            <person name="Su C."/>
            <person name="Wu R."/>
            <person name="Zhang Z."/>
            <person name="Liang K."/>
            <person name="Li H."/>
            <person name="Wang T."/>
            <person name="Liu H."/>
            <person name="Zhang C."/>
            <person name="Li Z."/>
            <person name="Wang Q."/>
            <person name="Meng J."/>
        </authorList>
    </citation>
    <scope>NUCLEOTIDE SEQUENCE [LARGE SCALE GENOMIC DNA]</scope>
    <source>
        <strain evidence="8 9">WHSC-8</strain>
    </source>
</reference>
<dbReference type="EMBL" id="CP010836">
    <property type="protein sequence ID" value="AJP72419.1"/>
    <property type="molecule type" value="Genomic_DNA"/>
</dbReference>
<evidence type="ECO:0000259" key="7">
    <source>
        <dbReference type="Pfam" id="PF14748"/>
    </source>
</evidence>
<dbReference type="SUPFAM" id="SSF51735">
    <property type="entry name" value="NAD(P)-binding Rossmann-fold domains"/>
    <property type="match status" value="1"/>
</dbReference>
<comment type="similarity">
    <text evidence="1 4">Belongs to the pyrroline-5-carboxylate reductase family.</text>
</comment>
<keyword evidence="9" id="KW-1185">Reference proteome</keyword>
<feature type="binding site" evidence="5">
    <location>
        <begin position="67"/>
        <end position="70"/>
    </location>
    <ligand>
        <name>NADP(+)</name>
        <dbReference type="ChEBI" id="CHEBI:58349"/>
    </ligand>
</feature>
<dbReference type="KEGG" id="sphi:TS85_12445"/>
<dbReference type="GO" id="GO:0055129">
    <property type="term" value="P:L-proline biosynthetic process"/>
    <property type="evidence" value="ECO:0007669"/>
    <property type="project" value="UniProtKB-UniRule"/>
</dbReference>
<dbReference type="OrthoDB" id="9805754at2"/>
<evidence type="ECO:0000313" key="9">
    <source>
        <dbReference type="Proteomes" id="UP000032300"/>
    </source>
</evidence>
<dbReference type="FunFam" id="1.10.3730.10:FF:000001">
    <property type="entry name" value="Pyrroline-5-carboxylate reductase"/>
    <property type="match status" value="1"/>
</dbReference>
<feature type="domain" description="Pyrroline-5-carboxylate reductase catalytic N-terminal" evidence="6">
    <location>
        <begin position="11"/>
        <end position="96"/>
    </location>
</feature>
<dbReference type="InterPro" id="IPR008927">
    <property type="entry name" value="6-PGluconate_DH-like_C_sf"/>
</dbReference>
<evidence type="ECO:0000256" key="5">
    <source>
        <dbReference type="PIRSR" id="PIRSR000193-1"/>
    </source>
</evidence>
<dbReference type="SUPFAM" id="SSF48179">
    <property type="entry name" value="6-phosphogluconate dehydrogenase C-terminal domain-like"/>
    <property type="match status" value="1"/>
</dbReference>
<dbReference type="HAMAP" id="MF_01925">
    <property type="entry name" value="P5C_reductase"/>
    <property type="match status" value="1"/>
</dbReference>
<keyword evidence="3 4" id="KW-0560">Oxidoreductase</keyword>
<dbReference type="GO" id="GO:0004735">
    <property type="term" value="F:pyrroline-5-carboxylate reductase activity"/>
    <property type="evidence" value="ECO:0007669"/>
    <property type="project" value="UniProtKB-UniRule"/>
</dbReference>
<dbReference type="Gene3D" id="3.40.50.720">
    <property type="entry name" value="NAD(P)-binding Rossmann-like Domain"/>
    <property type="match status" value="1"/>
</dbReference>
<comment type="catalytic activity">
    <reaction evidence="4">
        <text>L-proline + NADP(+) = (S)-1-pyrroline-5-carboxylate + NADPH + 2 H(+)</text>
        <dbReference type="Rhea" id="RHEA:14109"/>
        <dbReference type="ChEBI" id="CHEBI:15378"/>
        <dbReference type="ChEBI" id="CHEBI:17388"/>
        <dbReference type="ChEBI" id="CHEBI:57783"/>
        <dbReference type="ChEBI" id="CHEBI:58349"/>
        <dbReference type="ChEBI" id="CHEBI:60039"/>
        <dbReference type="EC" id="1.5.1.2"/>
    </reaction>
</comment>
<dbReference type="RefSeq" id="WP_044332544.1">
    <property type="nucleotide sequence ID" value="NZ_CP010836.1"/>
</dbReference>
<evidence type="ECO:0000256" key="3">
    <source>
        <dbReference type="ARBA" id="ARBA00023002"/>
    </source>
</evidence>
<dbReference type="Pfam" id="PF03807">
    <property type="entry name" value="F420_oxidored"/>
    <property type="match status" value="1"/>
</dbReference>
<dbReference type="PANTHER" id="PTHR11645:SF0">
    <property type="entry name" value="PYRROLINE-5-CARBOXYLATE REDUCTASE 3"/>
    <property type="match status" value="1"/>
</dbReference>
<keyword evidence="4" id="KW-0963">Cytoplasm</keyword>
<evidence type="ECO:0000313" key="8">
    <source>
        <dbReference type="EMBL" id="AJP72419.1"/>
    </source>
</evidence>
<evidence type="ECO:0000256" key="4">
    <source>
        <dbReference type="HAMAP-Rule" id="MF_01925"/>
    </source>
</evidence>
<dbReference type="InterPro" id="IPR029036">
    <property type="entry name" value="P5CR_dimer"/>
</dbReference>
<feature type="domain" description="Pyrroline-5-carboxylate reductase dimerisation" evidence="7">
    <location>
        <begin position="158"/>
        <end position="263"/>
    </location>
</feature>
<keyword evidence="4" id="KW-0028">Amino-acid biosynthesis</keyword>
<dbReference type="PIRSF" id="PIRSF000193">
    <property type="entry name" value="Pyrrol-5-carb_rd"/>
    <property type="match status" value="1"/>
</dbReference>
<evidence type="ECO:0000256" key="2">
    <source>
        <dbReference type="ARBA" id="ARBA00022857"/>
    </source>
</evidence>
<comment type="pathway">
    <text evidence="4">Amino-acid biosynthesis; L-proline biosynthesis; L-proline from L-glutamate 5-semialdehyde: step 1/1.</text>
</comment>
<dbReference type="Proteomes" id="UP000032300">
    <property type="component" value="Chromosome"/>
</dbReference>
<evidence type="ECO:0000259" key="6">
    <source>
        <dbReference type="Pfam" id="PF03807"/>
    </source>
</evidence>
<dbReference type="InterPro" id="IPR028939">
    <property type="entry name" value="P5C_Rdtase_cat_N"/>
</dbReference>
<protein>
    <recommendedName>
        <fullName evidence="4">Pyrroline-5-carboxylate reductase</fullName>
        <shortName evidence="4">P5C reductase</shortName>
        <shortName evidence="4">P5CR</shortName>
        <ecNumber evidence="4">1.5.1.2</ecNumber>
    </recommendedName>
    <alternativeName>
        <fullName evidence="4">PCA reductase</fullName>
    </alternativeName>
</protein>
<keyword evidence="4" id="KW-0641">Proline biosynthesis</keyword>
<organism evidence="8 9">
    <name type="scientific">Sphingomonas hengshuiensis</name>
    <dbReference type="NCBI Taxonomy" id="1609977"/>
    <lineage>
        <taxon>Bacteria</taxon>
        <taxon>Pseudomonadati</taxon>
        <taxon>Pseudomonadota</taxon>
        <taxon>Alphaproteobacteria</taxon>
        <taxon>Sphingomonadales</taxon>
        <taxon>Sphingomonadaceae</taxon>
        <taxon>Sphingomonas</taxon>
    </lineage>
</organism>
<comment type="function">
    <text evidence="4">Catalyzes the reduction of 1-pyrroline-5-carboxylate (PCA) to L-proline.</text>
</comment>
<evidence type="ECO:0000256" key="1">
    <source>
        <dbReference type="ARBA" id="ARBA00005525"/>
    </source>
</evidence>
<keyword evidence="2 4" id="KW-0521">NADP</keyword>
<dbReference type="AlphaFoldDB" id="A0A7U4LFR3"/>
<sequence length="269" mass="27560">MSEAIAAGIWLVGCGNMGGAMLRRWTESGVDPARVVVLDPGTPSVPAGVRVMASPPPGELPGIVVLAIKPQQLGAFADAVGDRLAGVPLLVSILAGVEEAVLAERFAPRAVVRAMPNLSVAIGKGVVALHSDTPDAALRDAAERLMAPLGLVEWIADEPLFDAVTALSGCGPGFVYRFIDAMAEAGAALGLPIDQARRLALATVEGSGLLAAQADAPPAVLADRVASPGGSTREGLNVLDRDDALVRLMRDTLAASARRNAEMAAEARK</sequence>
<dbReference type="UniPathway" id="UPA00098">
    <property type="reaction ID" value="UER00361"/>
</dbReference>
<dbReference type="Gene3D" id="1.10.3730.10">
    <property type="entry name" value="ProC C-terminal domain-like"/>
    <property type="match status" value="1"/>
</dbReference>
<dbReference type="Pfam" id="PF14748">
    <property type="entry name" value="P5CR_dimer"/>
    <property type="match status" value="1"/>
</dbReference>
<dbReference type="PANTHER" id="PTHR11645">
    <property type="entry name" value="PYRROLINE-5-CARBOXYLATE REDUCTASE"/>
    <property type="match status" value="1"/>
</dbReference>
<comment type="subcellular location">
    <subcellularLocation>
        <location evidence="4">Cytoplasm</location>
    </subcellularLocation>
</comment>
<proteinExistence type="inferred from homology"/>
<comment type="catalytic activity">
    <reaction evidence="4">
        <text>L-proline + NAD(+) = (S)-1-pyrroline-5-carboxylate + NADH + 2 H(+)</text>
        <dbReference type="Rhea" id="RHEA:14105"/>
        <dbReference type="ChEBI" id="CHEBI:15378"/>
        <dbReference type="ChEBI" id="CHEBI:17388"/>
        <dbReference type="ChEBI" id="CHEBI:57540"/>
        <dbReference type="ChEBI" id="CHEBI:57945"/>
        <dbReference type="ChEBI" id="CHEBI:60039"/>
        <dbReference type="EC" id="1.5.1.2"/>
    </reaction>
</comment>
<dbReference type="InterPro" id="IPR053790">
    <property type="entry name" value="P5CR-like_CS"/>
</dbReference>
<gene>
    <name evidence="4" type="primary">proC</name>
    <name evidence="8" type="ORF">TS85_12445</name>
</gene>
<dbReference type="InterPro" id="IPR036291">
    <property type="entry name" value="NAD(P)-bd_dom_sf"/>
</dbReference>
<dbReference type="PROSITE" id="PS00521">
    <property type="entry name" value="P5CR"/>
    <property type="match status" value="1"/>
</dbReference>
<name>A0A7U4LFR3_9SPHN</name>
<dbReference type="GO" id="GO:0005737">
    <property type="term" value="C:cytoplasm"/>
    <property type="evidence" value="ECO:0007669"/>
    <property type="project" value="UniProtKB-SubCell"/>
</dbReference>
<dbReference type="EC" id="1.5.1.2" evidence="4"/>
<dbReference type="InterPro" id="IPR000304">
    <property type="entry name" value="Pyrroline-COOH_reductase"/>
</dbReference>
<reference evidence="8 9" key="1">
    <citation type="journal article" date="2015" name="Int. J. Syst. Evol. Microbiol.">
        <title>Sphingomonas hengshuiensis sp. nov., isolated from lake wetland.</title>
        <authorList>
            <person name="Wei S."/>
            <person name="Wang T."/>
            <person name="Liu H."/>
            <person name="Zhang C."/>
            <person name="Guo J."/>
            <person name="Wang Q."/>
            <person name="Liang K."/>
            <person name="Zhang Z."/>
        </authorList>
    </citation>
    <scope>NUCLEOTIDE SEQUENCE [LARGE SCALE GENOMIC DNA]</scope>
    <source>
        <strain evidence="8 9">WHSC-8</strain>
    </source>
</reference>
<accession>A0A7U4LFR3</accession>